<keyword evidence="3" id="KW-0946">Virion</keyword>
<dbReference type="EMBL" id="MK602179">
    <property type="protein sequence ID" value="QEE82894.1"/>
    <property type="molecule type" value="Genomic_RNA"/>
</dbReference>
<dbReference type="Proteomes" id="UP000682138">
    <property type="component" value="Genome"/>
</dbReference>
<proteinExistence type="predicted"/>
<accession>A0A7D0MUG3</accession>
<evidence type="ECO:0000313" key="5">
    <source>
        <dbReference type="Proteomes" id="UP000682138"/>
    </source>
</evidence>
<dbReference type="GO" id="GO:0019013">
    <property type="term" value="C:viral nucleocapsid"/>
    <property type="evidence" value="ECO:0007669"/>
    <property type="project" value="UniProtKB-KW"/>
</dbReference>
<evidence type="ECO:0000313" key="4">
    <source>
        <dbReference type="EMBL" id="QEE82894.1"/>
    </source>
</evidence>
<dbReference type="GeneID" id="80550567"/>
<keyword evidence="4" id="KW-0543">Viral nucleoprotein</keyword>
<evidence type="ECO:0000256" key="3">
    <source>
        <dbReference type="ARBA" id="ARBA00022844"/>
    </source>
</evidence>
<keyword evidence="2" id="KW-0167">Capsid protein</keyword>
<keyword evidence="5" id="KW-1185">Reference proteome</keyword>
<dbReference type="InterPro" id="IPR057839">
    <property type="entry name" value="Fimo_NCAP"/>
</dbReference>
<name>A0A7D0MUG3_9VIRU</name>
<protein>
    <submittedName>
        <fullName evidence="4">Nucleocapsid protein</fullName>
    </submittedName>
</protein>
<dbReference type="KEGG" id="vg:80550567"/>
<organism evidence="4 5">
    <name type="scientific">Pear chlorotic leaf spot-associated virus</name>
    <dbReference type="NCBI Taxonomy" id="2603627"/>
    <lineage>
        <taxon>Viruses</taxon>
        <taxon>Riboviria</taxon>
        <taxon>Orthornavirae</taxon>
        <taxon>Negarnaviricota</taxon>
        <taxon>Polyploviricotina</taxon>
        <taxon>Bunyaviricetes</taxon>
        <taxon>Elliovirales</taxon>
        <taxon>Fimoviridae</taxon>
        <taxon>Emaravirus</taxon>
        <taxon>Emaravirus pyri</taxon>
    </lineage>
</organism>
<reference evidence="4" key="1">
    <citation type="journal article" date="2020" name="Plant Dis.">
        <title>Identification and Characterization of a Pear Chlorotic Leaf Spot- associated Virus, a Novel Emaravirus Associated with a Severe Disease of Pear Trees in China.</title>
        <authorList>
            <person name="Liu H."/>
            <person name="Wang G."/>
            <person name="Yang Z."/>
            <person name="Wang Y."/>
            <person name="Zhang Z."/>
            <person name="Liu H."/>
            <person name="Waqas M."/>
            <person name="Hong N."/>
        </authorList>
    </citation>
    <scope>NUCLEOTIDE SEQUENCE</scope>
    <source>
        <strain evidence="4">PCLSaV-CG1</strain>
    </source>
</reference>
<sequence>MATTSAVVEKDNKIITIHFKPSQLPKADDIAFKPEKGGTDKYDIVTYLKMDFNFKQCLNVCTSTKELRDFLKTGGQMSYTLQNKAKNSILFSILRGVKPSADNYILSLNRFVSICSATVVYNSYGQAFDWTSNTYQAAPNLNKVVISESHINRLAETIGIKKDSHIYWLWLPGFENLFDLYPCETIAMAAWRALNIHKFPKMDKDPIKALKAISNKLKKRNKTVADFPQSEMKAVFEELNKATHVSPSDEHATVVYEQIKDLFSTV</sequence>
<dbReference type="RefSeq" id="YP_010840086.1">
    <property type="nucleotide sequence ID" value="NC_078396.1"/>
</dbReference>
<comment type="subcellular location">
    <subcellularLocation>
        <location evidence="1">Virion</location>
    </subcellularLocation>
</comment>
<evidence type="ECO:0000256" key="2">
    <source>
        <dbReference type="ARBA" id="ARBA00022561"/>
    </source>
</evidence>
<dbReference type="Pfam" id="PF25629">
    <property type="entry name" value="Fimo_NCAP"/>
    <property type="match status" value="1"/>
</dbReference>
<evidence type="ECO:0000256" key="1">
    <source>
        <dbReference type="ARBA" id="ARBA00004328"/>
    </source>
</evidence>